<reference evidence="1 2" key="1">
    <citation type="journal article" date="2014" name="PLoS Genet.">
        <title>Hidden diversity in honey bee gut symbionts detected by single-cell genomics.</title>
        <authorList>
            <person name="Engel P."/>
            <person name="Stepanauskas R."/>
            <person name="Moran N."/>
        </authorList>
    </citation>
    <scope>NUCLEOTIDE SEQUENCE [LARGE SCALE GENOMIC DNA]</scope>
    <source>
        <strain evidence="1 2">SCGC AB-598-J21</strain>
    </source>
</reference>
<protein>
    <recommendedName>
        <fullName evidence="3">Threonine synthase</fullName>
    </recommendedName>
</protein>
<evidence type="ECO:0000313" key="1">
    <source>
        <dbReference type="EMBL" id="KEQ01739.1"/>
    </source>
</evidence>
<dbReference type="PANTHER" id="PTHR42690:SF1">
    <property type="entry name" value="THREONINE SYNTHASE-LIKE 2"/>
    <property type="match status" value="1"/>
</dbReference>
<proteinExistence type="predicted"/>
<feature type="non-terminal residue" evidence="1">
    <location>
        <position position="1"/>
    </location>
</feature>
<dbReference type="InterPro" id="IPR036052">
    <property type="entry name" value="TrpB-like_PALP_sf"/>
</dbReference>
<evidence type="ECO:0000313" key="2">
    <source>
        <dbReference type="Proteomes" id="UP000027644"/>
    </source>
</evidence>
<organism evidence="1 2">
    <name type="scientific">Snodgrassella alvi SCGC AB-598-J21</name>
    <dbReference type="NCBI Taxonomy" id="1385367"/>
    <lineage>
        <taxon>Bacteria</taxon>
        <taxon>Pseudomonadati</taxon>
        <taxon>Pseudomonadota</taxon>
        <taxon>Betaproteobacteria</taxon>
        <taxon>Neisseriales</taxon>
        <taxon>Neisseriaceae</taxon>
        <taxon>Snodgrassella</taxon>
    </lineage>
</organism>
<accession>A0A074W2T3</accession>
<evidence type="ECO:0008006" key="3">
    <source>
        <dbReference type="Google" id="ProtNLM"/>
    </source>
</evidence>
<dbReference type="AlphaFoldDB" id="A0A074W2T3"/>
<sequence length="89" mass="9660">QEDNELIDPHTADGVKVARQLREAGEIIVCLETALAAKFAQTIHEAVGSDVTIPRPDNLDGLEDLPQHVTVMDNDAAAVKRFVETQLGK</sequence>
<dbReference type="PANTHER" id="PTHR42690">
    <property type="entry name" value="THREONINE SYNTHASE FAMILY MEMBER"/>
    <property type="match status" value="1"/>
</dbReference>
<dbReference type="EMBL" id="AVQL01000341">
    <property type="protein sequence ID" value="KEQ01739.1"/>
    <property type="molecule type" value="Genomic_DNA"/>
</dbReference>
<dbReference type="InterPro" id="IPR051166">
    <property type="entry name" value="Threonine_Synthase"/>
</dbReference>
<dbReference type="Pfam" id="PF24857">
    <property type="entry name" value="THR4_C"/>
    <property type="match status" value="1"/>
</dbReference>
<gene>
    <name evidence="1" type="ORF">SASC598J21_004850</name>
</gene>
<name>A0A074W2T3_9NEIS</name>
<dbReference type="Gene3D" id="3.40.50.1100">
    <property type="match status" value="2"/>
</dbReference>
<comment type="caution">
    <text evidence="1">The sequence shown here is derived from an EMBL/GenBank/DDBJ whole genome shotgun (WGS) entry which is preliminary data.</text>
</comment>
<dbReference type="SUPFAM" id="SSF53686">
    <property type="entry name" value="Tryptophan synthase beta subunit-like PLP-dependent enzymes"/>
    <property type="match status" value="1"/>
</dbReference>
<dbReference type="Proteomes" id="UP000027644">
    <property type="component" value="Unassembled WGS sequence"/>
</dbReference>